<keyword evidence="3" id="KW-1185">Reference proteome</keyword>
<dbReference type="Proteomes" id="UP000827284">
    <property type="component" value="Unassembled WGS sequence"/>
</dbReference>
<sequence length="359" mass="40501">MEMMKSLSECRHVADNRIRRFCFQLLKFYTEDSAGKRRRKLLESEQATRLEKNIFHVEADGNLYRQATEGSQETGGQVTESGDKRKRVISDEHESENQGNSEVAIAPYQRDLSTSCLFPQDSPSSPDHSAVLEEPLTNDQDDPFHDDDLAAQRSAAMASLNQKVEWKVGNHDFLSKFLDFKAQASSRYSLALDGVADLSPGSEFTLTLPLEERPLACAVSTSEPDINEKWPTLLPILSRVCAPTHSYDDVVNALKNEDANDPIVEYLRWITYNYSHHLKFSNEVCQSLNEREGFGDFTWPFIRGALTMVGIRSRQFEILVGTKKRISVATSALLYFSQFFQFVSAQGGLSVTLPQDEPL</sequence>
<reference evidence="2" key="2">
    <citation type="journal article" date="2022" name="Microbiol. Resour. Announc.">
        <title>Whole-Genome Sequence of Entomortierella parvispora E1425, a Mucoromycotan Fungus Associated with Burkholderiaceae-Related Endosymbiotic Bacteria.</title>
        <authorList>
            <person name="Herlambang A."/>
            <person name="Guo Y."/>
            <person name="Takashima Y."/>
            <person name="Narisawa K."/>
            <person name="Ohta H."/>
            <person name="Nishizawa T."/>
        </authorList>
    </citation>
    <scope>NUCLEOTIDE SEQUENCE</scope>
    <source>
        <strain evidence="2">E1425</strain>
    </source>
</reference>
<reference evidence="2" key="1">
    <citation type="submission" date="2021-11" db="EMBL/GenBank/DDBJ databases">
        <authorList>
            <person name="Herlambang A."/>
            <person name="Guo Y."/>
            <person name="Takashima Y."/>
            <person name="Nishizawa T."/>
        </authorList>
    </citation>
    <scope>NUCLEOTIDE SEQUENCE</scope>
    <source>
        <strain evidence="2">E1425</strain>
    </source>
</reference>
<evidence type="ECO:0000313" key="3">
    <source>
        <dbReference type="Proteomes" id="UP000827284"/>
    </source>
</evidence>
<feature type="compositionally biased region" description="Polar residues" evidence="1">
    <location>
        <begin position="115"/>
        <end position="127"/>
    </location>
</feature>
<feature type="region of interest" description="Disordered" evidence="1">
    <location>
        <begin position="65"/>
        <end position="103"/>
    </location>
</feature>
<gene>
    <name evidence="2" type="ORF">EMPS_06617</name>
</gene>
<feature type="compositionally biased region" description="Polar residues" evidence="1">
    <location>
        <begin position="68"/>
        <end position="80"/>
    </location>
</feature>
<name>A0A9P3LXL2_9FUNG</name>
<protein>
    <submittedName>
        <fullName evidence="2">Uncharacterized protein</fullName>
    </submittedName>
</protein>
<dbReference type="EMBL" id="BQFW01000008">
    <property type="protein sequence ID" value="GJJ74259.1"/>
    <property type="molecule type" value="Genomic_DNA"/>
</dbReference>
<evidence type="ECO:0000256" key="1">
    <source>
        <dbReference type="SAM" id="MobiDB-lite"/>
    </source>
</evidence>
<proteinExistence type="predicted"/>
<feature type="region of interest" description="Disordered" evidence="1">
    <location>
        <begin position="115"/>
        <end position="143"/>
    </location>
</feature>
<accession>A0A9P3LXL2</accession>
<dbReference type="AlphaFoldDB" id="A0A9P3LXL2"/>
<dbReference type="OrthoDB" id="2402888at2759"/>
<comment type="caution">
    <text evidence="2">The sequence shown here is derived from an EMBL/GenBank/DDBJ whole genome shotgun (WGS) entry which is preliminary data.</text>
</comment>
<organism evidence="2 3">
    <name type="scientific">Entomortierella parvispora</name>
    <dbReference type="NCBI Taxonomy" id="205924"/>
    <lineage>
        <taxon>Eukaryota</taxon>
        <taxon>Fungi</taxon>
        <taxon>Fungi incertae sedis</taxon>
        <taxon>Mucoromycota</taxon>
        <taxon>Mortierellomycotina</taxon>
        <taxon>Mortierellomycetes</taxon>
        <taxon>Mortierellales</taxon>
        <taxon>Mortierellaceae</taxon>
        <taxon>Entomortierella</taxon>
    </lineage>
</organism>
<evidence type="ECO:0000313" key="2">
    <source>
        <dbReference type="EMBL" id="GJJ74259.1"/>
    </source>
</evidence>